<keyword evidence="1" id="KW-0614">Plasmid</keyword>
<reference evidence="1 2" key="1">
    <citation type="submission" date="2023-04" db="EMBL/GenBank/DDBJ databases">
        <title>YMD61, complete Genome.</title>
        <authorList>
            <person name="Zhang J."/>
        </authorList>
    </citation>
    <scope>NUCLEOTIDE SEQUENCE [LARGE SCALE GENOMIC DNA]</scope>
    <source>
        <strain evidence="1 2">YMD61</strain>
        <plasmid evidence="1 2">unnamed1</plasmid>
    </source>
</reference>
<protein>
    <recommendedName>
        <fullName evidence="3">HTH DNA binding domain-containing protein</fullName>
    </recommendedName>
</protein>
<organism evidence="1 2">
    <name type="scientific">Fuscovulum ytuae</name>
    <dbReference type="NCBI Taxonomy" id="3042299"/>
    <lineage>
        <taxon>Bacteria</taxon>
        <taxon>Pseudomonadati</taxon>
        <taxon>Pseudomonadota</taxon>
        <taxon>Alphaproteobacteria</taxon>
        <taxon>Rhodobacterales</taxon>
        <taxon>Paracoccaceae</taxon>
        <taxon>Fuscovulum</taxon>
    </lineage>
</organism>
<dbReference type="RefSeq" id="WP_281470257.1">
    <property type="nucleotide sequence ID" value="NZ_CP124536.1"/>
</dbReference>
<proteinExistence type="predicted"/>
<name>A0ABY8QC29_9RHOB</name>
<dbReference type="Proteomes" id="UP001230978">
    <property type="component" value="Plasmid unnamed1"/>
</dbReference>
<sequence length="355" mass="38868">MKPQASVLHDDFEVPPIAVGEVDETSDNNLWFLPGPIEEETDDLPPGPRAEPREMAVLDDWRKAEAGHAARLARVAGRLGALDERLKRGPEGWRHRLALIEAADLSWFAGDRVAPDRLALWISMRLSGVQDDTTALARVGWAVRRLTGGPGPDVDLSAFLDRRDPENMDDVAEPFSDRAEGWLDLMAQADDLHPITRACMGFHLWNLAGLGQHSDRMEAAVTAARISASEGRGAVFTPLAMGGAGGLRAGGSQTVRLARWLDGMETASLTAMRHLDDIEAWSARAEIEMSPLSGKTPRALRAVLTEWPLVSAPMAETMTGASRAAVQRNLAWMEARGLIREMTGQGRYRMWRATN</sequence>
<dbReference type="EMBL" id="CP124536">
    <property type="protein sequence ID" value="WGV18232.1"/>
    <property type="molecule type" value="Genomic_DNA"/>
</dbReference>
<geneLocation type="plasmid" evidence="1 2">
    <name>unnamed1</name>
</geneLocation>
<gene>
    <name evidence="1" type="ORF">QF092_19230</name>
</gene>
<evidence type="ECO:0000313" key="1">
    <source>
        <dbReference type="EMBL" id="WGV18232.1"/>
    </source>
</evidence>
<evidence type="ECO:0008006" key="3">
    <source>
        <dbReference type="Google" id="ProtNLM"/>
    </source>
</evidence>
<evidence type="ECO:0000313" key="2">
    <source>
        <dbReference type="Proteomes" id="UP001230978"/>
    </source>
</evidence>
<accession>A0ABY8QC29</accession>
<keyword evidence="2" id="KW-1185">Reference proteome</keyword>